<accession>A0A554X6T9</accession>
<feature type="compositionally biased region" description="Basic residues" evidence="1">
    <location>
        <begin position="433"/>
        <end position="443"/>
    </location>
</feature>
<dbReference type="EMBL" id="VJOM01000014">
    <property type="protein sequence ID" value="TSE31552.1"/>
    <property type="molecule type" value="Genomic_DNA"/>
</dbReference>
<comment type="caution">
    <text evidence="2">The sequence shown here is derived from an EMBL/GenBank/DDBJ whole genome shotgun (WGS) entry which is preliminary data.</text>
</comment>
<feature type="compositionally biased region" description="Basic and acidic residues" evidence="1">
    <location>
        <begin position="356"/>
        <end position="365"/>
    </location>
</feature>
<organism evidence="2 3">
    <name type="scientific">Tepidimonas taiwanensis</name>
    <dbReference type="NCBI Taxonomy" id="307486"/>
    <lineage>
        <taxon>Bacteria</taxon>
        <taxon>Pseudomonadati</taxon>
        <taxon>Pseudomonadota</taxon>
        <taxon>Betaproteobacteria</taxon>
        <taxon>Burkholderiales</taxon>
        <taxon>Tepidimonas</taxon>
    </lineage>
</organism>
<feature type="region of interest" description="Disordered" evidence="1">
    <location>
        <begin position="141"/>
        <end position="198"/>
    </location>
</feature>
<name>A0A554X6T9_9BURK</name>
<dbReference type="AlphaFoldDB" id="A0A554X6T9"/>
<feature type="compositionally biased region" description="Basic and acidic residues" evidence="1">
    <location>
        <begin position="380"/>
        <end position="390"/>
    </location>
</feature>
<evidence type="ECO:0000313" key="3">
    <source>
        <dbReference type="Proteomes" id="UP000317763"/>
    </source>
</evidence>
<protein>
    <submittedName>
        <fullName evidence="2">Uncharacterized protein</fullName>
    </submittedName>
</protein>
<feature type="region of interest" description="Disordered" evidence="1">
    <location>
        <begin position="273"/>
        <end position="484"/>
    </location>
</feature>
<feature type="compositionally biased region" description="Basic and acidic residues" evidence="1">
    <location>
        <begin position="155"/>
        <end position="169"/>
    </location>
</feature>
<reference evidence="2 3" key="1">
    <citation type="submission" date="2019-07" db="EMBL/GenBank/DDBJ databases">
        <title>Tepidimonas taiwanensis I1-1 draft genome.</title>
        <authorList>
            <person name="Da Costa M.S."/>
            <person name="Froufe H.J.C."/>
            <person name="Egas C."/>
            <person name="Albuquerque L."/>
        </authorList>
    </citation>
    <scope>NUCLEOTIDE SEQUENCE [LARGE SCALE GENOMIC DNA]</scope>
    <source>
        <strain evidence="2 3">I1-1</strain>
    </source>
</reference>
<dbReference type="Proteomes" id="UP000317763">
    <property type="component" value="Unassembled WGS sequence"/>
</dbReference>
<proteinExistence type="predicted"/>
<feature type="compositionally biased region" description="Basic and acidic residues" evidence="1">
    <location>
        <begin position="444"/>
        <end position="461"/>
    </location>
</feature>
<feature type="compositionally biased region" description="Basic residues" evidence="1">
    <location>
        <begin position="342"/>
        <end position="355"/>
    </location>
</feature>
<gene>
    <name evidence="2" type="ORF">Ttaiw_01506</name>
</gene>
<feature type="compositionally biased region" description="Basic residues" evidence="1">
    <location>
        <begin position="173"/>
        <end position="184"/>
    </location>
</feature>
<evidence type="ECO:0000256" key="1">
    <source>
        <dbReference type="SAM" id="MobiDB-lite"/>
    </source>
</evidence>
<sequence>MRVAVAHGPQPVHGVALAALIPRDHARRDVHRAQRDHERRRDVFAKPRAPIEPEFVRGVAPVHTGLQRVAVAAVAQVAQHRLHQRPGRGVAHLAPQRLRPGQRARVVAGGQLAVHLQRQPRGVGAQPLRRLGDAFVAQHVGDGARQPPLPVGCRLRRDARGGPRDESWGRGRPFQRRQPRAQRRLQRDLVAPRRGGRRGVQGRILAHQRGRHVGRGVGPVQRPPAAPIEDAQHRAAEVQRLARWHAIREGDAQRHPLVERQARDVAHLHLAGQAAAPDGGVGGDAPQRRQARKQREQQRHYRRARQCLRAGGARGLPHGRAAQRQVRQHQRRQQPPHGQQRAQRRRERLRRQQRRQQREEGEEKHHVRVAARAQLQGFERQQHDDQRDPGVRPQQRAVRHDRQRHRQHGERHTPRPARQRPGLPRQPAAPHEHRGRQRARPARQPRDLQRDDAADDREQKQRVARLARQALDRGAPARPRARHQ</sequence>
<feature type="compositionally biased region" description="Basic residues" evidence="1">
    <location>
        <begin position="397"/>
        <end position="418"/>
    </location>
</feature>
<evidence type="ECO:0000313" key="2">
    <source>
        <dbReference type="EMBL" id="TSE31552.1"/>
    </source>
</evidence>
<keyword evidence="3" id="KW-1185">Reference proteome</keyword>